<keyword evidence="5" id="KW-0067">ATP-binding</keyword>
<dbReference type="GO" id="GO:0016787">
    <property type="term" value="F:hydrolase activity"/>
    <property type="evidence" value="ECO:0007669"/>
    <property type="project" value="UniProtKB-KW"/>
</dbReference>
<dbReference type="InterPro" id="IPR013083">
    <property type="entry name" value="Znf_RING/FYVE/PHD"/>
</dbReference>
<dbReference type="GO" id="GO:0043139">
    <property type="term" value="F:5'-3' DNA helicase activity"/>
    <property type="evidence" value="ECO:0007669"/>
    <property type="project" value="TreeGrafter"/>
</dbReference>
<dbReference type="InterPro" id="IPR027417">
    <property type="entry name" value="P-loop_NTPase"/>
</dbReference>
<keyword evidence="6" id="KW-0863">Zinc-finger</keyword>
<feature type="domain" description="RING-type" evidence="7">
    <location>
        <begin position="130"/>
        <end position="168"/>
    </location>
</feature>
<dbReference type="Pfam" id="PF13087">
    <property type="entry name" value="AAA_12"/>
    <property type="match status" value="1"/>
</dbReference>
<protein>
    <submittedName>
        <fullName evidence="8">HELZ2 protein</fullName>
    </submittedName>
</protein>
<dbReference type="InterPro" id="IPR041679">
    <property type="entry name" value="DNA2/NAM7-like_C"/>
</dbReference>
<evidence type="ECO:0000256" key="4">
    <source>
        <dbReference type="ARBA" id="ARBA00022806"/>
    </source>
</evidence>
<dbReference type="PROSITE" id="PS50089">
    <property type="entry name" value="ZF_RING_2"/>
    <property type="match status" value="1"/>
</dbReference>
<reference evidence="8" key="1">
    <citation type="submission" date="2021-02" db="EMBL/GenBank/DDBJ databases">
        <authorList>
            <person name="Dougan E. K."/>
            <person name="Rhodes N."/>
            <person name="Thang M."/>
            <person name="Chan C."/>
        </authorList>
    </citation>
    <scope>NUCLEOTIDE SEQUENCE</scope>
</reference>
<evidence type="ECO:0000313" key="8">
    <source>
        <dbReference type="EMBL" id="CAE7221570.1"/>
    </source>
</evidence>
<evidence type="ECO:0000256" key="6">
    <source>
        <dbReference type="PROSITE-ProRule" id="PRU00175"/>
    </source>
</evidence>
<dbReference type="InterPro" id="IPR001841">
    <property type="entry name" value="Znf_RING"/>
</dbReference>
<proteinExistence type="inferred from homology"/>
<dbReference type="EMBL" id="CAJNIZ010003347">
    <property type="protein sequence ID" value="CAE7221570.1"/>
    <property type="molecule type" value="Genomic_DNA"/>
</dbReference>
<dbReference type="Proteomes" id="UP000649617">
    <property type="component" value="Unassembled WGS sequence"/>
</dbReference>
<dbReference type="SUPFAM" id="SSF52540">
    <property type="entry name" value="P-loop containing nucleoside triphosphate hydrolases"/>
    <property type="match status" value="1"/>
</dbReference>
<keyword evidence="3" id="KW-0378">Hydrolase</keyword>
<dbReference type="PANTHER" id="PTHR43788:SF16">
    <property type="entry name" value="HELICASE WITH ZINC FINGER 2"/>
    <property type="match status" value="1"/>
</dbReference>
<dbReference type="CDD" id="cd18808">
    <property type="entry name" value="SF1_C_Upf1"/>
    <property type="match status" value="1"/>
</dbReference>
<dbReference type="InterPro" id="IPR050534">
    <property type="entry name" value="Coronavir_polyprotein_1ab"/>
</dbReference>
<evidence type="ECO:0000256" key="2">
    <source>
        <dbReference type="ARBA" id="ARBA00022741"/>
    </source>
</evidence>
<dbReference type="SMART" id="SM00184">
    <property type="entry name" value="RING"/>
    <property type="match status" value="1"/>
</dbReference>
<name>A0A812KCQ3_SYMPI</name>
<dbReference type="Pfam" id="PF13086">
    <property type="entry name" value="AAA_11"/>
    <property type="match status" value="2"/>
</dbReference>
<evidence type="ECO:0000256" key="3">
    <source>
        <dbReference type="ARBA" id="ARBA00022801"/>
    </source>
</evidence>
<dbReference type="Pfam" id="PF13639">
    <property type="entry name" value="zf-RING_2"/>
    <property type="match status" value="1"/>
</dbReference>
<keyword evidence="2" id="KW-0547">Nucleotide-binding</keyword>
<keyword evidence="4" id="KW-0347">Helicase</keyword>
<dbReference type="InterPro" id="IPR047187">
    <property type="entry name" value="SF1_C_Upf1"/>
</dbReference>
<sequence length="585" mass="62884">MILRNQLFTLEPHATRSAKCPLGLGGIDLKPWSLNPPQEAAVRGSLEDALSLIHGPPGTGKTTTAAALCVLYALWNLDCGHVAAVLYCTPSNDAADVACLRVAESSARHFQALATRRRQEVVAAGTSEDCPICFNGGCDAITACGHQFHRNCLEQARAAGNSSCPLCRRPLRQSEGGLTALRVYSAEMERGDFPVPKRIDHPSAKPRKVKTVPEAMRPFALHWRCHGRAPGVEPTPEALEVSAAYDRMLQAGLGSSMFDELRMEYYLALSAARAAELRRADVVFATCISARRGGLAAALQARGAPELLQVVLDEAGQAPEPEALCPMTLARNAKKIVLVGDPKQLRPIIISPHAERMGLNISLLERLSEAPAGRPRLLSLQYRMHEDLNAFPAAYFYGGRVRTDPAVLARPPGHLAHPTRPTTPKPLLFWTSGTGPSEQISQVRSSAASAKSRFNLAEAERAASLARALATKVGGSRVAVLTWYNAQVAHLSEALSGTSIHVGGVVSSQGNEWDYVLLSTVRNSPGGLGALEDEHLLDVALTRARKGMCVLGAPETLRRVAAWSCFIDHCESRGLMTAFQPIVLP</sequence>
<keyword evidence="6" id="KW-0862">Zinc</keyword>
<keyword evidence="6" id="KW-0479">Metal-binding</keyword>
<gene>
    <name evidence="8" type="primary">HELZ2</name>
    <name evidence="8" type="ORF">SPIL2461_LOCUS2947</name>
</gene>
<dbReference type="Gene3D" id="3.40.50.300">
    <property type="entry name" value="P-loop containing nucleotide triphosphate hydrolases"/>
    <property type="match status" value="2"/>
</dbReference>
<dbReference type="InterPro" id="IPR041677">
    <property type="entry name" value="DNA2/NAM7_AAA_11"/>
</dbReference>
<evidence type="ECO:0000313" key="9">
    <source>
        <dbReference type="Proteomes" id="UP000649617"/>
    </source>
</evidence>
<organism evidence="8 9">
    <name type="scientific">Symbiodinium pilosum</name>
    <name type="common">Dinoflagellate</name>
    <dbReference type="NCBI Taxonomy" id="2952"/>
    <lineage>
        <taxon>Eukaryota</taxon>
        <taxon>Sar</taxon>
        <taxon>Alveolata</taxon>
        <taxon>Dinophyceae</taxon>
        <taxon>Suessiales</taxon>
        <taxon>Symbiodiniaceae</taxon>
        <taxon>Symbiodinium</taxon>
    </lineage>
</organism>
<evidence type="ECO:0000256" key="5">
    <source>
        <dbReference type="ARBA" id="ARBA00022840"/>
    </source>
</evidence>
<dbReference type="Gene3D" id="3.30.40.10">
    <property type="entry name" value="Zinc/RING finger domain, C3HC4 (zinc finger)"/>
    <property type="match status" value="1"/>
</dbReference>
<evidence type="ECO:0000259" key="7">
    <source>
        <dbReference type="PROSITE" id="PS50089"/>
    </source>
</evidence>
<dbReference type="AlphaFoldDB" id="A0A812KCQ3"/>
<dbReference type="GO" id="GO:0008270">
    <property type="term" value="F:zinc ion binding"/>
    <property type="evidence" value="ECO:0007669"/>
    <property type="project" value="UniProtKB-KW"/>
</dbReference>
<keyword evidence="9" id="KW-1185">Reference proteome</keyword>
<accession>A0A812KCQ3</accession>
<dbReference type="PANTHER" id="PTHR43788">
    <property type="entry name" value="DNA2/NAM7 HELICASE FAMILY MEMBER"/>
    <property type="match status" value="1"/>
</dbReference>
<evidence type="ECO:0000256" key="1">
    <source>
        <dbReference type="ARBA" id="ARBA00007913"/>
    </source>
</evidence>
<dbReference type="GO" id="GO:0005524">
    <property type="term" value="F:ATP binding"/>
    <property type="evidence" value="ECO:0007669"/>
    <property type="project" value="UniProtKB-KW"/>
</dbReference>
<dbReference type="OrthoDB" id="430574at2759"/>
<comment type="similarity">
    <text evidence="1">Belongs to the DNA2/NAM7 helicase family.</text>
</comment>
<comment type="caution">
    <text evidence="8">The sequence shown here is derived from an EMBL/GenBank/DDBJ whole genome shotgun (WGS) entry which is preliminary data.</text>
</comment>